<evidence type="ECO:0000259" key="1">
    <source>
        <dbReference type="Pfam" id="PF11563"/>
    </source>
</evidence>
<dbReference type="GeneID" id="68099995"/>
<dbReference type="Gene3D" id="1.10.490.10">
    <property type="entry name" value="Globins"/>
    <property type="match status" value="1"/>
</dbReference>
<accession>A0AA88GH86</accession>
<dbReference type="Proteomes" id="UP000816034">
    <property type="component" value="Unassembled WGS sequence"/>
</dbReference>
<dbReference type="InterPro" id="IPR044398">
    <property type="entry name" value="Globin-sensor_dom"/>
</dbReference>
<dbReference type="GO" id="GO:0020037">
    <property type="term" value="F:heme binding"/>
    <property type="evidence" value="ECO:0007669"/>
    <property type="project" value="InterPro"/>
</dbReference>
<sequence>MCEFISDTKLFIDPTYRYSYLSKFIKFGKEDLTLVKEFGQMVLNPLIPRLIEDIENKMSNYDVTRELWRGNVESIVDTDKVSNQKSENNEFIFKKEIQIMYLKKLFMIDQELSSNGSSSKDQVDPSVINYIKELDEFCQLHFECKQVPLVHLSAYFGVLSDLIMEEVFESQMAEALKKKTWMAINKLLWIQNDSFTKAHVDDAMRHLTSSSSSCCLVTGAVGTSCLSKNMNK</sequence>
<dbReference type="PANTHER" id="PTHR42071">
    <property type="entry name" value="PROTOGLOBIN DOMAIN-CONTAINING PROTEIN"/>
    <property type="match status" value="1"/>
</dbReference>
<dbReference type="GO" id="GO:0019825">
    <property type="term" value="F:oxygen binding"/>
    <property type="evidence" value="ECO:0007669"/>
    <property type="project" value="InterPro"/>
</dbReference>
<evidence type="ECO:0000313" key="2">
    <source>
        <dbReference type="EMBL" id="KAG2379402.1"/>
    </source>
</evidence>
<dbReference type="RefSeq" id="XP_044546664.1">
    <property type="nucleotide sequence ID" value="XM_044697518.1"/>
</dbReference>
<dbReference type="EMBL" id="PYSW02000029">
    <property type="protein sequence ID" value="KAG2379402.1"/>
    <property type="molecule type" value="Genomic_DNA"/>
</dbReference>
<gene>
    <name evidence="2" type="ORF">C9374_007541</name>
</gene>
<evidence type="ECO:0000313" key="3">
    <source>
        <dbReference type="Proteomes" id="UP000816034"/>
    </source>
</evidence>
<feature type="domain" description="Globin-sensor" evidence="1">
    <location>
        <begin position="17"/>
        <end position="203"/>
    </location>
</feature>
<name>A0AA88GH86_NAELO</name>
<dbReference type="PANTHER" id="PTHR42071:SF1">
    <property type="entry name" value="GLOBIN-SENSOR DOMAIN-CONTAINING PROTEIN"/>
    <property type="match status" value="1"/>
</dbReference>
<dbReference type="Pfam" id="PF11563">
    <property type="entry name" value="Protoglobin"/>
    <property type="match status" value="1"/>
</dbReference>
<protein>
    <recommendedName>
        <fullName evidence="1">Globin-sensor domain-containing protein</fullName>
    </recommendedName>
</protein>
<dbReference type="InterPro" id="IPR012292">
    <property type="entry name" value="Globin/Proto"/>
</dbReference>
<comment type="caution">
    <text evidence="2">The sequence shown here is derived from an EMBL/GenBank/DDBJ whole genome shotgun (WGS) entry which is preliminary data.</text>
</comment>
<dbReference type="AlphaFoldDB" id="A0AA88GH86"/>
<organism evidence="2 3">
    <name type="scientific">Naegleria lovaniensis</name>
    <name type="common">Amoeba</name>
    <dbReference type="NCBI Taxonomy" id="51637"/>
    <lineage>
        <taxon>Eukaryota</taxon>
        <taxon>Discoba</taxon>
        <taxon>Heterolobosea</taxon>
        <taxon>Tetramitia</taxon>
        <taxon>Eutetramitia</taxon>
        <taxon>Vahlkampfiidae</taxon>
        <taxon>Naegleria</taxon>
    </lineage>
</organism>
<reference evidence="2 3" key="1">
    <citation type="journal article" date="2018" name="BMC Genomics">
        <title>The genome of Naegleria lovaniensis, the basis for a comparative approach to unravel pathogenicity factors of the human pathogenic amoeba N. fowleri.</title>
        <authorList>
            <person name="Liechti N."/>
            <person name="Schurch N."/>
            <person name="Bruggmann R."/>
            <person name="Wittwer M."/>
        </authorList>
    </citation>
    <scope>NUCLEOTIDE SEQUENCE [LARGE SCALE GENOMIC DNA]</scope>
    <source>
        <strain evidence="2 3">ATCC 30569</strain>
    </source>
</reference>
<keyword evidence="3" id="KW-1185">Reference proteome</keyword>
<proteinExistence type="predicted"/>